<protein>
    <submittedName>
        <fullName evidence="1">Uncharacterized protein</fullName>
    </submittedName>
</protein>
<name>A0ABR3YBJ6_9EURO</name>
<dbReference type="InterPro" id="IPR011009">
    <property type="entry name" value="Kinase-like_dom_sf"/>
</dbReference>
<evidence type="ECO:0000313" key="2">
    <source>
        <dbReference type="Proteomes" id="UP001583193"/>
    </source>
</evidence>
<dbReference type="EMBL" id="JAVDPF010000003">
    <property type="protein sequence ID" value="KAL1885232.1"/>
    <property type="molecule type" value="Genomic_DNA"/>
</dbReference>
<evidence type="ECO:0000313" key="1">
    <source>
        <dbReference type="EMBL" id="KAL1885232.1"/>
    </source>
</evidence>
<proteinExistence type="predicted"/>
<dbReference type="Proteomes" id="UP001583193">
    <property type="component" value="Unassembled WGS sequence"/>
</dbReference>
<organism evidence="1 2">
    <name type="scientific">Paecilomyces lecythidis</name>
    <dbReference type="NCBI Taxonomy" id="3004212"/>
    <lineage>
        <taxon>Eukaryota</taxon>
        <taxon>Fungi</taxon>
        <taxon>Dikarya</taxon>
        <taxon>Ascomycota</taxon>
        <taxon>Pezizomycotina</taxon>
        <taxon>Eurotiomycetes</taxon>
        <taxon>Eurotiomycetidae</taxon>
        <taxon>Eurotiales</taxon>
        <taxon>Thermoascaceae</taxon>
        <taxon>Paecilomyces</taxon>
    </lineage>
</organism>
<dbReference type="PANTHER" id="PTHR11909">
    <property type="entry name" value="CASEIN KINASE-RELATED"/>
    <property type="match status" value="1"/>
</dbReference>
<dbReference type="Gene3D" id="1.10.510.10">
    <property type="entry name" value="Transferase(Phosphotransferase) domain 1"/>
    <property type="match status" value="2"/>
</dbReference>
<gene>
    <name evidence="1" type="ORF">Plec18167_001889</name>
</gene>
<reference evidence="1 2" key="1">
    <citation type="journal article" date="2024" name="IMA Fungus">
        <title>IMA Genome - F19 : A genome assembly and annotation guide to empower mycologists, including annotated draft genome sequences of Ceratocystis pirilliformis, Diaporthe australafricana, Fusarium ophioides, Paecilomyces lecythidis, and Sporothrix stenoceras.</title>
        <authorList>
            <person name="Aylward J."/>
            <person name="Wilson A.M."/>
            <person name="Visagie C.M."/>
            <person name="Spraker J."/>
            <person name="Barnes I."/>
            <person name="Buitendag C."/>
            <person name="Ceriani C."/>
            <person name="Del Mar Angel L."/>
            <person name="du Plessis D."/>
            <person name="Fuchs T."/>
            <person name="Gasser K."/>
            <person name="Kramer D."/>
            <person name="Li W."/>
            <person name="Munsamy K."/>
            <person name="Piso A."/>
            <person name="Price J.L."/>
            <person name="Sonnekus B."/>
            <person name="Thomas C."/>
            <person name="van der Nest A."/>
            <person name="van Dijk A."/>
            <person name="van Heerden A."/>
            <person name="van Vuuren N."/>
            <person name="Yilmaz N."/>
            <person name="Duong T.A."/>
            <person name="van der Merwe N.A."/>
            <person name="Wingfield M.J."/>
            <person name="Wingfield B.D."/>
        </authorList>
    </citation>
    <scope>NUCLEOTIDE SEQUENCE [LARGE SCALE GENOMIC DNA]</scope>
    <source>
        <strain evidence="1 2">CMW 18167</strain>
    </source>
</reference>
<accession>A0ABR3YBJ6</accession>
<dbReference type="SUPFAM" id="SSF56112">
    <property type="entry name" value="Protein kinase-like (PK-like)"/>
    <property type="match status" value="1"/>
</dbReference>
<comment type="caution">
    <text evidence="1">The sequence shown here is derived from an EMBL/GenBank/DDBJ whole genome shotgun (WGS) entry which is preliminary data.</text>
</comment>
<sequence length="337" mass="38709">MDPYGLCLEESFRRSGCYFSMQNLLLLADQLLSRVEFIHSRNIFHGSLTPWSFAFGRDGWQSQQVLLVDFDTQSGPEVSAQSDIYAVGRILTYFYNGSYSWEQYQRFSTSDMMKNTAPVFSAYLDSVSACDPVDYDRLRSIFREAHQDLAIQMEAALGLRGPRAIQVGVRPNSSVLSTMATRDLFNILILKLARAGGRATGATTTLMLQTCTQLLEHLEEILDVYIVLLSRDRFSPQTQEGAMQAFHLPNCLWRDLRWFLSHSDHATCEFRLAFIGKIYKFIAILYEAVPSYRPYWTEYLLILSHARTKAEPSCGKSAWTQTEFYWRNLLKKQKGEL</sequence>
<dbReference type="InterPro" id="IPR050235">
    <property type="entry name" value="CK1_Ser-Thr_kinase"/>
</dbReference>
<keyword evidence="2" id="KW-1185">Reference proteome</keyword>